<evidence type="ECO:0000313" key="1">
    <source>
        <dbReference type="EMBL" id="SDX31820.1"/>
    </source>
</evidence>
<reference evidence="1 2" key="1">
    <citation type="submission" date="2016-10" db="EMBL/GenBank/DDBJ databases">
        <authorList>
            <person name="de Groot N.N."/>
        </authorList>
    </citation>
    <scope>NUCLEOTIDE SEQUENCE [LARGE SCALE GENOMIC DNA]</scope>
    <source>
        <strain evidence="1 2">DSM 17890</strain>
    </source>
</reference>
<dbReference type="AlphaFoldDB" id="A0A1H3APZ1"/>
<evidence type="ECO:0000313" key="2">
    <source>
        <dbReference type="Proteomes" id="UP000199118"/>
    </source>
</evidence>
<sequence length="493" mass="53517">MPKPRYGTVRNYARALGLTDAQIEACRPPDSPEPNRTVTDELRLSKEMLKTLAWDFGHANPRAAVAEYEAFLRDKATELRALQSRIEAMGAAEGRIANLMGAAEGALEAGDFPEADRLLADAEEIQQTEHTLVQVRKQAHIRETRGDAALLNNDAGTAFVHYDASAAMFDPFDRLEGAERRHRLAERLYRHGLRFGGSGLQGSEALLHLNLDTYTETETPVEWVKTQNSLAIALGTQGARAGGEAGMRLLSRAVEACEAALRVYTEEAHPVQWAMTQNNLAIALRSQGERAGGEAGMRLLSRAVEAYETALRVYTEDAHPVQWAMTQNNLANALRNQGERAGGEAGMGLLSRAAEACEAALRVYTEDGHPVDWAMTQNNLAIALKTQGARAGGEPGMRLLSQAVEAYEAALRVYTEDAHPVDWAMTQENIGRAFMAMAEAAPGEAEARLRAAVAAFDRALTVFDPETMSFRYEAATSARAEAAARLEALSPAG</sequence>
<gene>
    <name evidence="1" type="ORF">SAMN05444336_104280</name>
</gene>
<name>A0A1H3APZ1_9RHOB</name>
<dbReference type="EMBL" id="FNMZ01000004">
    <property type="protein sequence ID" value="SDX31820.1"/>
    <property type="molecule type" value="Genomic_DNA"/>
</dbReference>
<proteinExistence type="predicted"/>
<protein>
    <recommendedName>
        <fullName evidence="3">Tetratricopeptide repeat-containing protein</fullName>
    </recommendedName>
</protein>
<dbReference type="InterPro" id="IPR011990">
    <property type="entry name" value="TPR-like_helical_dom_sf"/>
</dbReference>
<accession>A0A1H3APZ1</accession>
<dbReference type="Gene3D" id="1.25.40.10">
    <property type="entry name" value="Tetratricopeptide repeat domain"/>
    <property type="match status" value="2"/>
</dbReference>
<dbReference type="STRING" id="356660.SAMN05444336_104280"/>
<dbReference type="SUPFAM" id="SSF48452">
    <property type="entry name" value="TPR-like"/>
    <property type="match status" value="2"/>
</dbReference>
<evidence type="ECO:0008006" key="3">
    <source>
        <dbReference type="Google" id="ProtNLM"/>
    </source>
</evidence>
<organism evidence="1 2">
    <name type="scientific">Albimonas donghaensis</name>
    <dbReference type="NCBI Taxonomy" id="356660"/>
    <lineage>
        <taxon>Bacteria</taxon>
        <taxon>Pseudomonadati</taxon>
        <taxon>Pseudomonadota</taxon>
        <taxon>Alphaproteobacteria</taxon>
        <taxon>Rhodobacterales</taxon>
        <taxon>Paracoccaceae</taxon>
        <taxon>Albimonas</taxon>
    </lineage>
</organism>
<dbReference type="Proteomes" id="UP000199118">
    <property type="component" value="Unassembled WGS sequence"/>
</dbReference>
<keyword evidence="2" id="KW-1185">Reference proteome</keyword>